<gene>
    <name evidence="2" type="ORF">H5410_004665</name>
</gene>
<dbReference type="PANTHER" id="PTHR33022">
    <property type="entry name" value="DUF1985 DOMAIN-CONTAINING PROTEIN"/>
    <property type="match status" value="1"/>
</dbReference>
<comment type="caution">
    <text evidence="2">The sequence shown here is derived from an EMBL/GenBank/DDBJ whole genome shotgun (WGS) entry which is preliminary data.</text>
</comment>
<feature type="compositionally biased region" description="Basic and acidic residues" evidence="1">
    <location>
        <begin position="49"/>
        <end position="71"/>
    </location>
</feature>
<keyword evidence="3" id="KW-1185">Reference proteome</keyword>
<proteinExistence type="predicted"/>
<evidence type="ECO:0000313" key="3">
    <source>
        <dbReference type="Proteomes" id="UP000824120"/>
    </source>
</evidence>
<accession>A0A9J6B8T1</accession>
<organism evidence="2 3">
    <name type="scientific">Solanum commersonii</name>
    <name type="common">Commerson's wild potato</name>
    <name type="synonym">Commerson's nightshade</name>
    <dbReference type="NCBI Taxonomy" id="4109"/>
    <lineage>
        <taxon>Eukaryota</taxon>
        <taxon>Viridiplantae</taxon>
        <taxon>Streptophyta</taxon>
        <taxon>Embryophyta</taxon>
        <taxon>Tracheophyta</taxon>
        <taxon>Spermatophyta</taxon>
        <taxon>Magnoliopsida</taxon>
        <taxon>eudicotyledons</taxon>
        <taxon>Gunneridae</taxon>
        <taxon>Pentapetalae</taxon>
        <taxon>asterids</taxon>
        <taxon>lamiids</taxon>
        <taxon>Solanales</taxon>
        <taxon>Solanaceae</taxon>
        <taxon>Solanoideae</taxon>
        <taxon>Solaneae</taxon>
        <taxon>Solanum</taxon>
    </lineage>
</organism>
<feature type="region of interest" description="Disordered" evidence="1">
    <location>
        <begin position="35"/>
        <end position="71"/>
    </location>
</feature>
<protein>
    <recommendedName>
        <fullName evidence="4">Ulp1 protease family, C-terminal catalytic domain containing protein</fullName>
    </recommendedName>
</protein>
<dbReference type="PANTHER" id="PTHR33022:SF13">
    <property type="entry name" value="UBIQUITIN-LIKE PROTEASE FAMILY PROFILE DOMAIN-CONTAINING PROTEIN"/>
    <property type="match status" value="1"/>
</dbReference>
<sequence>MDAPSFSIGITQIVTPNTNRIFDFDNPKWTKNRSKKLQDPLTMVNQSSEKAKAKKDVPASSKAKVEKQQKKEVERLPLPYLDLHYPIDCGMFFPVFVEFLSDEINIPSNDFRSDYLRTRYATLL</sequence>
<dbReference type="AlphaFoldDB" id="A0A9J6B8T1"/>
<evidence type="ECO:0000313" key="2">
    <source>
        <dbReference type="EMBL" id="KAG5632948.1"/>
    </source>
</evidence>
<evidence type="ECO:0008006" key="4">
    <source>
        <dbReference type="Google" id="ProtNLM"/>
    </source>
</evidence>
<reference evidence="2 3" key="1">
    <citation type="submission" date="2020-09" db="EMBL/GenBank/DDBJ databases">
        <title>De no assembly of potato wild relative species, Solanum commersonii.</title>
        <authorList>
            <person name="Cho K."/>
        </authorList>
    </citation>
    <scope>NUCLEOTIDE SEQUENCE [LARGE SCALE GENOMIC DNA]</scope>
    <source>
        <strain evidence="2">LZ3.2</strain>
        <tissue evidence="2">Leaf</tissue>
    </source>
</reference>
<name>A0A9J6B8T1_SOLCO</name>
<dbReference type="OrthoDB" id="1300832at2759"/>
<evidence type="ECO:0000256" key="1">
    <source>
        <dbReference type="SAM" id="MobiDB-lite"/>
    </source>
</evidence>
<dbReference type="EMBL" id="JACXVP010000001">
    <property type="protein sequence ID" value="KAG5632948.1"/>
    <property type="molecule type" value="Genomic_DNA"/>
</dbReference>
<dbReference type="Proteomes" id="UP000824120">
    <property type="component" value="Chromosome 1"/>
</dbReference>